<dbReference type="SUPFAM" id="SSF53098">
    <property type="entry name" value="Ribonuclease H-like"/>
    <property type="match status" value="1"/>
</dbReference>
<sequence>MTIIAAADGSALGNPGPAGWSWYVDEDCWAAGGWPHGTNNMGELMAVLDLLESTSGVPERLQILCDSQYVINCVTKWTPGWKRRGWRKADGKPVQNVDLLKRIDAAMVGRDIAFDWVKGHAGHDLNEAADERARAAATAYARSLPVDTGPGFRAPVAAGTVPAGPADTVTAVRDVVPAGVPGVGPAPRADASPRPEATGRFSASTDELEADLFSVLADDTDIAQLEDEELVVQYEQELLDPRVRSDVARLAALLHPDFTEVGASGRVWDRDSMIDLVSNADSGLVQFEQLQLDRIDPSTILLLWRSTRDGESAVRSSWWVRDGQQWRLRFHQGTPST</sequence>
<dbReference type="InterPro" id="IPR036397">
    <property type="entry name" value="RNaseH_sf"/>
</dbReference>
<dbReference type="HAMAP" id="MF_00042">
    <property type="entry name" value="RNase_H"/>
    <property type="match status" value="1"/>
</dbReference>
<keyword evidence="9 10" id="KW-0460">Magnesium</keyword>
<dbReference type="STRING" id="554083.BKD30_08250"/>
<dbReference type="InterPro" id="IPR050092">
    <property type="entry name" value="RNase_H"/>
</dbReference>
<dbReference type="OrthoDB" id="7845843at2"/>
<accession>A0A1R1LAM8</accession>
<keyword evidence="14" id="KW-1185">Reference proteome</keyword>
<evidence type="ECO:0000256" key="7">
    <source>
        <dbReference type="ARBA" id="ARBA00022759"/>
    </source>
</evidence>
<feature type="binding site" evidence="10">
    <location>
        <position position="66"/>
    </location>
    <ligand>
        <name>Mg(2+)</name>
        <dbReference type="ChEBI" id="CHEBI:18420"/>
        <label>1</label>
    </ligand>
</feature>
<name>A0A1R1LAM8_9MICC</name>
<dbReference type="GO" id="GO:0003676">
    <property type="term" value="F:nucleic acid binding"/>
    <property type="evidence" value="ECO:0007669"/>
    <property type="project" value="InterPro"/>
</dbReference>
<feature type="binding site" evidence="10">
    <location>
        <position position="130"/>
    </location>
    <ligand>
        <name>Mg(2+)</name>
        <dbReference type="ChEBI" id="CHEBI:18420"/>
        <label>2</label>
    </ligand>
</feature>
<dbReference type="GO" id="GO:0000287">
    <property type="term" value="F:magnesium ion binding"/>
    <property type="evidence" value="ECO:0007669"/>
    <property type="project" value="UniProtKB-UniRule"/>
</dbReference>
<dbReference type="GO" id="GO:0004523">
    <property type="term" value="F:RNA-DNA hybrid ribonuclease activity"/>
    <property type="evidence" value="ECO:0007669"/>
    <property type="project" value="UniProtKB-UniRule"/>
</dbReference>
<organism evidence="13 14">
    <name type="scientific">Tersicoccus phoenicis</name>
    <dbReference type="NCBI Taxonomy" id="554083"/>
    <lineage>
        <taxon>Bacteria</taxon>
        <taxon>Bacillati</taxon>
        <taxon>Actinomycetota</taxon>
        <taxon>Actinomycetes</taxon>
        <taxon>Micrococcales</taxon>
        <taxon>Micrococcaceae</taxon>
        <taxon>Tersicoccus</taxon>
    </lineage>
</organism>
<feature type="region of interest" description="Disordered" evidence="11">
    <location>
        <begin position="180"/>
        <end position="199"/>
    </location>
</feature>
<dbReference type="InterPro" id="IPR022892">
    <property type="entry name" value="RNaseHI"/>
</dbReference>
<dbReference type="RefSeq" id="WP_076703907.1">
    <property type="nucleotide sequence ID" value="NZ_MRDE01000053.1"/>
</dbReference>
<evidence type="ECO:0000256" key="9">
    <source>
        <dbReference type="ARBA" id="ARBA00022842"/>
    </source>
</evidence>
<dbReference type="GO" id="GO:0043137">
    <property type="term" value="P:DNA replication, removal of RNA primer"/>
    <property type="evidence" value="ECO:0007669"/>
    <property type="project" value="TreeGrafter"/>
</dbReference>
<keyword evidence="8 10" id="KW-0378">Hydrolase</keyword>
<dbReference type="SUPFAM" id="SSF54427">
    <property type="entry name" value="NTF2-like"/>
    <property type="match status" value="1"/>
</dbReference>
<evidence type="ECO:0000256" key="8">
    <source>
        <dbReference type="ARBA" id="ARBA00022801"/>
    </source>
</evidence>
<dbReference type="EC" id="3.1.26.4" evidence="4 10"/>
<keyword evidence="7 10" id="KW-0255">Endonuclease</keyword>
<comment type="subunit">
    <text evidence="3 10">Monomer.</text>
</comment>
<dbReference type="AlphaFoldDB" id="A0A1R1LAM8"/>
<feature type="compositionally biased region" description="Low complexity" evidence="11">
    <location>
        <begin position="180"/>
        <end position="190"/>
    </location>
</feature>
<evidence type="ECO:0000256" key="1">
    <source>
        <dbReference type="ARBA" id="ARBA00000077"/>
    </source>
</evidence>
<comment type="caution">
    <text evidence="13">The sequence shown here is derived from an EMBL/GenBank/DDBJ whole genome shotgun (WGS) entry which is preliminary data.</text>
</comment>
<feature type="domain" description="RNase H type-1" evidence="12">
    <location>
        <begin position="1"/>
        <end position="138"/>
    </location>
</feature>
<keyword evidence="5 10" id="KW-0540">Nuclease</keyword>
<gene>
    <name evidence="10" type="primary">rnhA</name>
    <name evidence="13" type="ORF">BKD30_08250</name>
</gene>
<keyword evidence="6 10" id="KW-0479">Metal-binding</keyword>
<evidence type="ECO:0000256" key="10">
    <source>
        <dbReference type="HAMAP-Rule" id="MF_00042"/>
    </source>
</evidence>
<dbReference type="EMBL" id="MRDE01000053">
    <property type="protein sequence ID" value="OMH24556.1"/>
    <property type="molecule type" value="Genomic_DNA"/>
</dbReference>
<dbReference type="GO" id="GO:0005737">
    <property type="term" value="C:cytoplasm"/>
    <property type="evidence" value="ECO:0007669"/>
    <property type="project" value="UniProtKB-SubCell"/>
</dbReference>
<dbReference type="PROSITE" id="PS50879">
    <property type="entry name" value="RNASE_H_1"/>
    <property type="match status" value="1"/>
</dbReference>
<feature type="binding site" evidence="10">
    <location>
        <position position="8"/>
    </location>
    <ligand>
        <name>Mg(2+)</name>
        <dbReference type="ChEBI" id="CHEBI:18420"/>
        <label>1</label>
    </ligand>
</feature>
<dbReference type="InterPro" id="IPR032710">
    <property type="entry name" value="NTF2-like_dom_sf"/>
</dbReference>
<dbReference type="Gene3D" id="3.10.450.50">
    <property type="match status" value="1"/>
</dbReference>
<protein>
    <recommendedName>
        <fullName evidence="4 10">Ribonuclease H</fullName>
        <shortName evidence="10">RNase H</shortName>
        <ecNumber evidence="4 10">3.1.26.4</ecNumber>
    </recommendedName>
</protein>
<dbReference type="PANTHER" id="PTHR10642:SF26">
    <property type="entry name" value="RIBONUCLEASE H1"/>
    <property type="match status" value="1"/>
</dbReference>
<evidence type="ECO:0000256" key="5">
    <source>
        <dbReference type="ARBA" id="ARBA00022722"/>
    </source>
</evidence>
<evidence type="ECO:0000256" key="3">
    <source>
        <dbReference type="ARBA" id="ARBA00011245"/>
    </source>
</evidence>
<dbReference type="InterPro" id="IPR012337">
    <property type="entry name" value="RNaseH-like_sf"/>
</dbReference>
<dbReference type="CDD" id="cd09278">
    <property type="entry name" value="RNase_HI_prokaryote_like"/>
    <property type="match status" value="1"/>
</dbReference>
<evidence type="ECO:0000256" key="2">
    <source>
        <dbReference type="ARBA" id="ARBA00005300"/>
    </source>
</evidence>
<evidence type="ECO:0000259" key="12">
    <source>
        <dbReference type="PROSITE" id="PS50879"/>
    </source>
</evidence>
<evidence type="ECO:0000313" key="13">
    <source>
        <dbReference type="EMBL" id="OMH24556.1"/>
    </source>
</evidence>
<comment type="cofactor">
    <cofactor evidence="10">
        <name>Mg(2+)</name>
        <dbReference type="ChEBI" id="CHEBI:18420"/>
    </cofactor>
    <text evidence="10">Binds 1 Mg(2+) ion per subunit. May bind a second metal ion at a regulatory site, or after substrate binding.</text>
</comment>
<dbReference type="Gene3D" id="3.30.420.10">
    <property type="entry name" value="Ribonuclease H-like superfamily/Ribonuclease H"/>
    <property type="match status" value="1"/>
</dbReference>
<dbReference type="Proteomes" id="UP000187085">
    <property type="component" value="Unassembled WGS sequence"/>
</dbReference>
<feature type="binding site" evidence="10">
    <location>
        <position position="43"/>
    </location>
    <ligand>
        <name>Mg(2+)</name>
        <dbReference type="ChEBI" id="CHEBI:18420"/>
        <label>1</label>
    </ligand>
</feature>
<evidence type="ECO:0000256" key="4">
    <source>
        <dbReference type="ARBA" id="ARBA00012180"/>
    </source>
</evidence>
<dbReference type="InterPro" id="IPR002156">
    <property type="entry name" value="RNaseH_domain"/>
</dbReference>
<reference evidence="13 14" key="1">
    <citation type="submission" date="2016-12" db="EMBL/GenBank/DDBJ databases">
        <title>Draft genome of Tersicoccus phoenicis 1P05MA.</title>
        <authorList>
            <person name="Nakajima Y."/>
            <person name="Yoshizawa S."/>
            <person name="Nakamura K."/>
            <person name="Ogura Y."/>
            <person name="Hayashi T."/>
            <person name="Kogure K."/>
        </authorList>
    </citation>
    <scope>NUCLEOTIDE SEQUENCE [LARGE SCALE GENOMIC DNA]</scope>
    <source>
        <strain evidence="13 14">1p05MA</strain>
    </source>
</reference>
<comment type="catalytic activity">
    <reaction evidence="1 10">
        <text>Endonucleolytic cleavage to 5'-phosphomonoester.</text>
        <dbReference type="EC" id="3.1.26.4"/>
    </reaction>
</comment>
<dbReference type="PANTHER" id="PTHR10642">
    <property type="entry name" value="RIBONUCLEASE H1"/>
    <property type="match status" value="1"/>
</dbReference>
<dbReference type="Pfam" id="PF14534">
    <property type="entry name" value="DUF4440"/>
    <property type="match status" value="1"/>
</dbReference>
<feature type="binding site" evidence="10">
    <location>
        <position position="8"/>
    </location>
    <ligand>
        <name>Mg(2+)</name>
        <dbReference type="ChEBI" id="CHEBI:18420"/>
        <label>2</label>
    </ligand>
</feature>
<comment type="subcellular location">
    <subcellularLocation>
        <location evidence="10">Cytoplasm</location>
    </subcellularLocation>
</comment>
<evidence type="ECO:0000256" key="6">
    <source>
        <dbReference type="ARBA" id="ARBA00022723"/>
    </source>
</evidence>
<comment type="function">
    <text evidence="10">Endonuclease that specifically degrades the RNA of RNA-DNA hybrids.</text>
</comment>
<dbReference type="Pfam" id="PF00075">
    <property type="entry name" value="RNase_H"/>
    <property type="match status" value="1"/>
</dbReference>
<evidence type="ECO:0000313" key="14">
    <source>
        <dbReference type="Proteomes" id="UP000187085"/>
    </source>
</evidence>
<dbReference type="InterPro" id="IPR027843">
    <property type="entry name" value="DUF4440"/>
</dbReference>
<comment type="similarity">
    <text evidence="2 10">Belongs to the RNase H family.</text>
</comment>
<evidence type="ECO:0000256" key="11">
    <source>
        <dbReference type="SAM" id="MobiDB-lite"/>
    </source>
</evidence>
<keyword evidence="10" id="KW-0963">Cytoplasm</keyword>
<proteinExistence type="inferred from homology"/>